<evidence type="ECO:0000313" key="5">
    <source>
        <dbReference type="Proteomes" id="UP000534783"/>
    </source>
</evidence>
<dbReference type="InterPro" id="IPR018357">
    <property type="entry name" value="Hexapep_transf_CS"/>
</dbReference>
<dbReference type="AlphaFoldDB" id="A0A7X6DQ66"/>
<dbReference type="EMBL" id="VTOW01000002">
    <property type="protein sequence ID" value="NKE71352.1"/>
    <property type="molecule type" value="Genomic_DNA"/>
</dbReference>
<dbReference type="RefSeq" id="WP_168061131.1">
    <property type="nucleotide sequence ID" value="NZ_VTOW01000002.1"/>
</dbReference>
<dbReference type="Proteomes" id="UP000534783">
    <property type="component" value="Unassembled WGS sequence"/>
</dbReference>
<keyword evidence="2" id="KW-0677">Repeat</keyword>
<evidence type="ECO:0000256" key="2">
    <source>
        <dbReference type="ARBA" id="ARBA00022737"/>
    </source>
</evidence>
<gene>
    <name evidence="4" type="ORF">MNODULE_11440</name>
</gene>
<proteinExistence type="predicted"/>
<dbReference type="PANTHER" id="PTHR13061:SF29">
    <property type="entry name" value="GAMMA CARBONIC ANHYDRASE-LIKE 1, MITOCHONDRIAL-RELATED"/>
    <property type="match status" value="1"/>
</dbReference>
<dbReference type="SUPFAM" id="SSF51161">
    <property type="entry name" value="Trimeric LpxA-like enzymes"/>
    <property type="match status" value="1"/>
</dbReference>
<dbReference type="InterPro" id="IPR047324">
    <property type="entry name" value="LbH_gamma_CA-like"/>
</dbReference>
<dbReference type="CDD" id="cd04645">
    <property type="entry name" value="LbH_gamma_CA_like"/>
    <property type="match status" value="1"/>
</dbReference>
<dbReference type="PROSITE" id="PS00101">
    <property type="entry name" value="HEXAPEP_TRANSFERASES"/>
    <property type="match status" value="1"/>
</dbReference>
<dbReference type="GO" id="GO:0016746">
    <property type="term" value="F:acyltransferase activity"/>
    <property type="evidence" value="ECO:0007669"/>
    <property type="project" value="UniProtKB-KW"/>
</dbReference>
<comment type="caution">
    <text evidence="4">The sequence shown here is derived from an EMBL/GenBank/DDBJ whole genome shotgun (WGS) entry which is preliminary data.</text>
</comment>
<dbReference type="InterPro" id="IPR011004">
    <property type="entry name" value="Trimer_LpxA-like_sf"/>
</dbReference>
<dbReference type="Pfam" id="PF00132">
    <property type="entry name" value="Hexapep"/>
    <property type="match status" value="1"/>
</dbReference>
<keyword evidence="1" id="KW-0808">Transferase</keyword>
<keyword evidence="3" id="KW-0012">Acyltransferase</keyword>
<sequence length="172" mass="18386">MIHPFQDKFPKFPSTVFIEASAQVIGDVEIGAYSSVWFGSVVRGDVNDIRIGDRTNIQDLSVLHVTRKTHPLVIGSEVTVGHRVTLHGCTVRDRVLVGMGAILLDGAEVGEGSIVGAGALVTEGVKIPPGSLALGVPARVKRPLTPEESAFLSQSARNYVDLAQIYLKQTSK</sequence>
<evidence type="ECO:0000256" key="3">
    <source>
        <dbReference type="ARBA" id="ARBA00023315"/>
    </source>
</evidence>
<dbReference type="InterPro" id="IPR050484">
    <property type="entry name" value="Transf_Hexapept/Carb_Anhydrase"/>
</dbReference>
<evidence type="ECO:0000256" key="1">
    <source>
        <dbReference type="ARBA" id="ARBA00022679"/>
    </source>
</evidence>
<organism evidence="4 5">
    <name type="scientific">Candidatus Manganitrophus noduliformans</name>
    <dbReference type="NCBI Taxonomy" id="2606439"/>
    <lineage>
        <taxon>Bacteria</taxon>
        <taxon>Pseudomonadati</taxon>
        <taxon>Nitrospirota</taxon>
        <taxon>Nitrospiria</taxon>
        <taxon>Candidatus Troglogloeales</taxon>
        <taxon>Candidatus Manganitrophaceae</taxon>
        <taxon>Candidatus Manganitrophus</taxon>
    </lineage>
</organism>
<accession>A0A7X6DQ66</accession>
<reference evidence="4 5" key="1">
    <citation type="journal article" date="2020" name="Nature">
        <title>Bacterial chemolithoautotrophy via manganese oxidation.</title>
        <authorList>
            <person name="Yu H."/>
            <person name="Leadbetter J.R."/>
        </authorList>
    </citation>
    <scope>NUCLEOTIDE SEQUENCE [LARGE SCALE GENOMIC DNA]</scope>
    <source>
        <strain evidence="4 5">Mn-1</strain>
    </source>
</reference>
<keyword evidence="5" id="KW-1185">Reference proteome</keyword>
<dbReference type="InterPro" id="IPR001451">
    <property type="entry name" value="Hexapep"/>
</dbReference>
<protein>
    <submittedName>
        <fullName evidence="4">Gamma carbonic anhydrase family protein</fullName>
    </submittedName>
</protein>
<dbReference type="PANTHER" id="PTHR13061">
    <property type="entry name" value="DYNACTIN SUBUNIT P25"/>
    <property type="match status" value="1"/>
</dbReference>
<dbReference type="Gene3D" id="2.160.10.10">
    <property type="entry name" value="Hexapeptide repeat proteins"/>
    <property type="match status" value="1"/>
</dbReference>
<evidence type="ECO:0000313" key="4">
    <source>
        <dbReference type="EMBL" id="NKE71352.1"/>
    </source>
</evidence>
<name>A0A7X6DQ66_9BACT</name>